<evidence type="ECO:0000313" key="3">
    <source>
        <dbReference type="Proteomes" id="UP000051950"/>
    </source>
</evidence>
<organism evidence="2 3">
    <name type="scientific">Pedobacter ginsenosidimutans</name>
    <dbReference type="NCBI Taxonomy" id="687842"/>
    <lineage>
        <taxon>Bacteria</taxon>
        <taxon>Pseudomonadati</taxon>
        <taxon>Bacteroidota</taxon>
        <taxon>Sphingobacteriia</taxon>
        <taxon>Sphingobacteriales</taxon>
        <taxon>Sphingobacteriaceae</taxon>
        <taxon>Pedobacter</taxon>
    </lineage>
</organism>
<keyword evidence="3" id="KW-1185">Reference proteome</keyword>
<name>A0A0T5VL05_9SPHI</name>
<dbReference type="STRING" id="687842.ASU31_18570"/>
<dbReference type="SUPFAM" id="SSF81593">
    <property type="entry name" value="Nucleotidyltransferase substrate binding subunit/domain"/>
    <property type="match status" value="1"/>
</dbReference>
<dbReference type="EMBL" id="LMZQ01000016">
    <property type="protein sequence ID" value="KRT14552.1"/>
    <property type="molecule type" value="Genomic_DNA"/>
</dbReference>
<dbReference type="Gene3D" id="1.20.120.330">
    <property type="entry name" value="Nucleotidyltransferases domain 2"/>
    <property type="match status" value="1"/>
</dbReference>
<dbReference type="InterPro" id="IPR007842">
    <property type="entry name" value="HEPN_dom"/>
</dbReference>
<reference evidence="2 3" key="1">
    <citation type="submission" date="2015-11" db="EMBL/GenBank/DDBJ databases">
        <title>Sequence of Pedobacter ginsenosidimutans.</title>
        <authorList>
            <person name="Carson E."/>
            <person name="Keyser V."/>
            <person name="Newman J."/>
            <person name="Miller J."/>
        </authorList>
    </citation>
    <scope>NUCLEOTIDE SEQUENCE [LARGE SCALE GENOMIC DNA]</scope>
    <source>
        <strain evidence="2 3">KACC 14530</strain>
    </source>
</reference>
<accession>A0A0T5VL05</accession>
<dbReference type="Proteomes" id="UP000051950">
    <property type="component" value="Unassembled WGS sequence"/>
</dbReference>
<gene>
    <name evidence="2" type="ORF">ASU31_18570</name>
</gene>
<dbReference type="AlphaFoldDB" id="A0A0T5VL05"/>
<feature type="domain" description="HEPN" evidence="1">
    <location>
        <begin position="144"/>
        <end position="263"/>
    </location>
</feature>
<comment type="caution">
    <text evidence="2">The sequence shown here is derived from an EMBL/GenBank/DDBJ whole genome shotgun (WGS) entry which is preliminary data.</text>
</comment>
<dbReference type="Pfam" id="PF05168">
    <property type="entry name" value="HEPN"/>
    <property type="match status" value="1"/>
</dbReference>
<protein>
    <recommendedName>
        <fullName evidence="1">HEPN domain-containing protein</fullName>
    </recommendedName>
</protein>
<evidence type="ECO:0000259" key="1">
    <source>
        <dbReference type="PROSITE" id="PS50910"/>
    </source>
</evidence>
<evidence type="ECO:0000313" key="2">
    <source>
        <dbReference type="EMBL" id="KRT14552.1"/>
    </source>
</evidence>
<sequence length="293" mass="33956">MLEKGGIMRNKSLNLSHSAIKEETVMRLLKRITAAVPIQYVYLHNIFFAGKAVQEMLIMVSFKHVRILNELTPVLNIVFNGQMEFTYRVFHVHEVEQALLAGSLFFYYATAAQNCLFSKSGSFLECGAPEFVADRVSSTYQHETSKANKFLSGANFYFKHRNFEHCAFMLHQVFDLMYRAIEILVMGKDKKTHRISAHQLYVKAYVKPLSELFNDDEEEVSLLHLLDEAYLAVRYENNYTISETDVMRLFEKIDLLYCVSEQVYQGIMNNHFDQQVTEMFLNPKLGLSITSHL</sequence>
<dbReference type="PROSITE" id="PS50910">
    <property type="entry name" value="HEPN"/>
    <property type="match status" value="1"/>
</dbReference>
<proteinExistence type="predicted"/>